<reference evidence="2" key="2">
    <citation type="submission" date="2023-01" db="EMBL/GenBank/DDBJ databases">
        <authorList>
            <person name="Petersen C."/>
        </authorList>
    </citation>
    <scope>NUCLEOTIDE SEQUENCE</scope>
    <source>
        <strain evidence="2">IBT 15450</strain>
    </source>
</reference>
<comment type="caution">
    <text evidence="2">The sequence shown here is derived from an EMBL/GenBank/DDBJ whole genome shotgun (WGS) entry which is preliminary data.</text>
</comment>
<feature type="compositionally biased region" description="Basic and acidic residues" evidence="1">
    <location>
        <begin position="1"/>
        <end position="10"/>
    </location>
</feature>
<reference evidence="2" key="1">
    <citation type="journal article" date="2023" name="IMA Fungus">
        <title>Comparative genomic study of the Penicillium genus elucidates a diverse pangenome and 15 lateral gene transfer events.</title>
        <authorList>
            <person name="Petersen C."/>
            <person name="Sorensen T."/>
            <person name="Nielsen M.R."/>
            <person name="Sondergaard T.E."/>
            <person name="Sorensen J.L."/>
            <person name="Fitzpatrick D.A."/>
            <person name="Frisvad J.C."/>
            <person name="Nielsen K.L."/>
        </authorList>
    </citation>
    <scope>NUCLEOTIDE SEQUENCE</scope>
    <source>
        <strain evidence="2">IBT 15450</strain>
    </source>
</reference>
<keyword evidence="3" id="KW-1185">Reference proteome</keyword>
<sequence length="66" mass="6974">MTQTGKERASARNGPSPQAEIYSGSQQTATASLSPTGNNDFRGSLTTLPISKQVPDTYLGGFQRQA</sequence>
<evidence type="ECO:0000256" key="1">
    <source>
        <dbReference type="SAM" id="MobiDB-lite"/>
    </source>
</evidence>
<feature type="compositionally biased region" description="Polar residues" evidence="1">
    <location>
        <begin position="23"/>
        <end position="50"/>
    </location>
</feature>
<name>A0AAD6IBG5_PENCN</name>
<dbReference type="Proteomes" id="UP001219568">
    <property type="component" value="Unassembled WGS sequence"/>
</dbReference>
<accession>A0AAD6IBG5</accession>
<dbReference type="AlphaFoldDB" id="A0AAD6IBG5"/>
<evidence type="ECO:0000313" key="2">
    <source>
        <dbReference type="EMBL" id="KAJ6041435.1"/>
    </source>
</evidence>
<evidence type="ECO:0000313" key="3">
    <source>
        <dbReference type="Proteomes" id="UP001219568"/>
    </source>
</evidence>
<feature type="region of interest" description="Disordered" evidence="1">
    <location>
        <begin position="1"/>
        <end position="66"/>
    </location>
</feature>
<dbReference type="EMBL" id="JAQJZL010000005">
    <property type="protein sequence ID" value="KAJ6041435.1"/>
    <property type="molecule type" value="Genomic_DNA"/>
</dbReference>
<gene>
    <name evidence="2" type="ORF">N7460_006825</name>
</gene>
<organism evidence="2 3">
    <name type="scientific">Penicillium canescens</name>
    <dbReference type="NCBI Taxonomy" id="5083"/>
    <lineage>
        <taxon>Eukaryota</taxon>
        <taxon>Fungi</taxon>
        <taxon>Dikarya</taxon>
        <taxon>Ascomycota</taxon>
        <taxon>Pezizomycotina</taxon>
        <taxon>Eurotiomycetes</taxon>
        <taxon>Eurotiomycetidae</taxon>
        <taxon>Eurotiales</taxon>
        <taxon>Aspergillaceae</taxon>
        <taxon>Penicillium</taxon>
    </lineage>
</organism>
<protein>
    <submittedName>
        <fullName evidence="2">Uncharacterized protein</fullName>
    </submittedName>
</protein>
<proteinExistence type="predicted"/>